<dbReference type="OrthoDB" id="120967at2759"/>
<feature type="region of interest" description="Disordered" evidence="2">
    <location>
        <begin position="688"/>
        <end position="731"/>
    </location>
</feature>
<evidence type="ECO:0000259" key="5">
    <source>
        <dbReference type="PROSITE" id="PS50195"/>
    </source>
</evidence>
<dbReference type="Pfam" id="PF08628">
    <property type="entry name" value="Nexin_C"/>
    <property type="match status" value="1"/>
</dbReference>
<keyword evidence="8" id="KW-1185">Reference proteome</keyword>
<dbReference type="Pfam" id="PF02194">
    <property type="entry name" value="PXA"/>
    <property type="match status" value="1"/>
</dbReference>
<evidence type="ECO:0000256" key="1">
    <source>
        <dbReference type="ARBA" id="ARBA00010883"/>
    </source>
</evidence>
<feature type="domain" description="PX" evidence="5">
    <location>
        <begin position="997"/>
        <end position="1126"/>
    </location>
</feature>
<dbReference type="PROSITE" id="PS50195">
    <property type="entry name" value="PX"/>
    <property type="match status" value="1"/>
</dbReference>
<gene>
    <name evidence="7" type="ORF">BCR39DRAFT_264808</name>
</gene>
<dbReference type="PROSITE" id="PS51207">
    <property type="entry name" value="PXA"/>
    <property type="match status" value="1"/>
</dbReference>
<feature type="transmembrane region" description="Helical" evidence="3">
    <location>
        <begin position="31"/>
        <end position="54"/>
    </location>
</feature>
<dbReference type="Gene3D" id="3.30.1520.10">
    <property type="entry name" value="Phox-like domain"/>
    <property type="match status" value="1"/>
</dbReference>
<accession>A0A1Y2BFW9</accession>
<protein>
    <submittedName>
        <fullName evidence="7">PXA domain-domain-containing protein</fullName>
    </submittedName>
</protein>
<dbReference type="Pfam" id="PF00787">
    <property type="entry name" value="PX"/>
    <property type="match status" value="1"/>
</dbReference>
<dbReference type="InterPro" id="IPR003114">
    <property type="entry name" value="Phox_assoc"/>
</dbReference>
<name>A0A1Y2BFW9_9TREE</name>
<dbReference type="InterPro" id="IPR044926">
    <property type="entry name" value="RGS_subdomain_2"/>
</dbReference>
<dbReference type="Pfam" id="PF00615">
    <property type="entry name" value="RGS"/>
    <property type="match status" value="1"/>
</dbReference>
<feature type="compositionally biased region" description="Basic and acidic residues" evidence="2">
    <location>
        <begin position="697"/>
        <end position="711"/>
    </location>
</feature>
<dbReference type="Gene3D" id="1.10.167.10">
    <property type="entry name" value="Regulator of G-protein Signalling 4, domain 2"/>
    <property type="match status" value="1"/>
</dbReference>
<feature type="compositionally biased region" description="Polar residues" evidence="2">
    <location>
        <begin position="613"/>
        <end position="629"/>
    </location>
</feature>
<evidence type="ECO:0000259" key="4">
    <source>
        <dbReference type="PROSITE" id="PS50132"/>
    </source>
</evidence>
<keyword evidence="3" id="KW-1133">Transmembrane helix</keyword>
<sequence length="1401" mass="154838">MWPSARLLAWIFGGLLAVAVTFPRIQLVEMIISVPLWISMCCVLISGALIASAVRQDSKDGISSQRYRQTRSIRSLAFTTSSAWSAVLVRHGWEEQSSAAKLPSLHPDSNHRLNTRFNGILNLIKKSFILPWYERISPSPAFPNAVEVLLRKTVIDVASRSAAVDWSTVMVNKIVPLITDHLHHFRTVEHLASSSGATSAALPLPLPQRSHPALSQQYQLSGGISSPLVENYLRELLERLLKETIPEQDRSDAVMIMVREIALGAVFLPLFDMLCDSDFWNTQIDVRGGRYLQEQKQVNRFLSALSALPAPALSQDTPRKAQTAPTSRVMPPASSISAASSSRQFDAFIKSITKLKTLGEARRLRADVEREQRAAKVTLETEEASHSRGQERDLQLKRAHKHVARLAKARIEIDKRIAILSGQSMSHSKTSLDIPTKVVDPQEGPDVRLYTILTDPSSLAYWLEFMDRRGRSQLVQFWLTVEGFKDPLEAAGPDTALDSTLETSDDSALLIMSANLRDDVKFLHDTYFAASPTTIDISQKHLVTIRDFAQSPADQLSPSGVRQIKHAVFAGQKEVYDQMQEDDWPDFQLTQLYLKVLTDVSRSKQTPAEMPSPQLQGEINSKLSGTSDAPSGFNVRRMTSPPPSRPPQEVRSPSMRSVPYLVNGSFTPGSAMPSAAISTVPPRFDRAVTDYFPPMPRESRKVSEDNLDKMAKSTSSLPVTPPSGAKRSNELDFLISDGTSAKLDDREKLFDDVDEEPVEEDNEDDDFVQIQRMEAIQAALNDIIASDDLAASRTISRTKDSPDHELLASPMGSMVSIRPMPDQDIQARFLSRSVEDLQGTQTGKSISAPHSRIPSVKVETKRPETDLTRRISMPRLSESGGKAQGLFGDEIPFRNAEESDQEAEDGMADRIQLAAPGDLQLSVEIARLQDKVQELVKQDALLETLIRQAELTGNEKELHILRKSQVSIRREQRTAIFQKAQFEQQEEENRLVPGRTQVHIPSAVVTAEEHDGGKHVVRYTIEVKQGGSEGQPSAGWVVARRYNEFWELDKSLREWAAAKGDRSLLEHLKWRVADLPAKKLVPNLSASFVETRRIGLERYLQTLINSPVLCDSQLLRSFLSRSPVPITGSSTASGALGSSHVADSTPQNIVKSLYKTVATSLDDALLGPSMLDLMSSTLSRQLTDVAEGVGGMVGLKPEELAGLGNAMLPQALKGSAWRKNGTQSSEPTPPTAFPNTLQPIGGETGTGSFAAPICDLFIEVFDLKENNWLRRQAIVVILQQFLGSTVERKVRDTLRAAMSTESIERHLSSLQDGLWPDGERRPPSTARTDAEKLETKLNASKKLSLLIPDVAANMIGRGNARRAARRVFGALQDRRLTQQLVLCILDEIFSAVFPTSPAVPP</sequence>
<evidence type="ECO:0000313" key="8">
    <source>
        <dbReference type="Proteomes" id="UP000193986"/>
    </source>
</evidence>
<dbReference type="SMART" id="SM00315">
    <property type="entry name" value="RGS"/>
    <property type="match status" value="1"/>
</dbReference>
<reference evidence="7 8" key="1">
    <citation type="submission" date="2016-07" db="EMBL/GenBank/DDBJ databases">
        <title>Pervasive Adenine N6-methylation of Active Genes in Fungi.</title>
        <authorList>
            <consortium name="DOE Joint Genome Institute"/>
            <person name="Mondo S.J."/>
            <person name="Dannebaum R.O."/>
            <person name="Kuo R.C."/>
            <person name="Labutti K."/>
            <person name="Haridas S."/>
            <person name="Kuo A."/>
            <person name="Salamov A."/>
            <person name="Ahrendt S.R."/>
            <person name="Lipzen A."/>
            <person name="Sullivan W."/>
            <person name="Andreopoulos W.B."/>
            <person name="Clum A."/>
            <person name="Lindquist E."/>
            <person name="Daum C."/>
            <person name="Ramamoorthy G.K."/>
            <person name="Gryganskyi A."/>
            <person name="Culley D."/>
            <person name="Magnuson J.K."/>
            <person name="James T.Y."/>
            <person name="O'Malley M.A."/>
            <person name="Stajich J.E."/>
            <person name="Spatafora J.W."/>
            <person name="Visel A."/>
            <person name="Grigoriev I.V."/>
        </authorList>
    </citation>
    <scope>NUCLEOTIDE SEQUENCE [LARGE SCALE GENOMIC DNA]</scope>
    <source>
        <strain evidence="7 8">68-887.2</strain>
    </source>
</reference>
<dbReference type="PANTHER" id="PTHR22775:SF3">
    <property type="entry name" value="SORTING NEXIN-13"/>
    <property type="match status" value="1"/>
</dbReference>
<dbReference type="InterPro" id="IPR036871">
    <property type="entry name" value="PX_dom_sf"/>
</dbReference>
<evidence type="ECO:0000256" key="3">
    <source>
        <dbReference type="SAM" id="Phobius"/>
    </source>
</evidence>
<dbReference type="STRING" id="71784.A0A1Y2BFW9"/>
<dbReference type="SMART" id="SM00312">
    <property type="entry name" value="PX"/>
    <property type="match status" value="1"/>
</dbReference>
<dbReference type="SUPFAM" id="SSF48097">
    <property type="entry name" value="Regulator of G-protein signaling, RGS"/>
    <property type="match status" value="1"/>
</dbReference>
<evidence type="ECO:0000313" key="7">
    <source>
        <dbReference type="EMBL" id="ORY33714.1"/>
    </source>
</evidence>
<feature type="domain" description="RGS" evidence="4">
    <location>
        <begin position="448"/>
        <end position="597"/>
    </location>
</feature>
<dbReference type="Proteomes" id="UP000193986">
    <property type="component" value="Unassembled WGS sequence"/>
</dbReference>
<evidence type="ECO:0000259" key="6">
    <source>
        <dbReference type="PROSITE" id="PS51207"/>
    </source>
</evidence>
<feature type="region of interest" description="Disordered" evidence="2">
    <location>
        <begin position="313"/>
        <end position="336"/>
    </location>
</feature>
<dbReference type="PANTHER" id="PTHR22775">
    <property type="entry name" value="SORTING NEXIN"/>
    <property type="match status" value="1"/>
</dbReference>
<feature type="domain" description="PXA" evidence="6">
    <location>
        <begin position="110"/>
        <end position="288"/>
    </location>
</feature>
<feature type="region of interest" description="Disordered" evidence="2">
    <location>
        <begin position="604"/>
        <end position="655"/>
    </location>
</feature>
<comment type="caution">
    <text evidence="7">The sequence shown here is derived from an EMBL/GenBank/DDBJ whole genome shotgun (WGS) entry which is preliminary data.</text>
</comment>
<dbReference type="InterPro" id="IPR016137">
    <property type="entry name" value="RGS"/>
</dbReference>
<organism evidence="7 8">
    <name type="scientific">Naematelia encephala</name>
    <dbReference type="NCBI Taxonomy" id="71784"/>
    <lineage>
        <taxon>Eukaryota</taxon>
        <taxon>Fungi</taxon>
        <taxon>Dikarya</taxon>
        <taxon>Basidiomycota</taxon>
        <taxon>Agaricomycotina</taxon>
        <taxon>Tremellomycetes</taxon>
        <taxon>Tremellales</taxon>
        <taxon>Naemateliaceae</taxon>
        <taxon>Naematelia</taxon>
    </lineage>
</organism>
<dbReference type="PROSITE" id="PS50132">
    <property type="entry name" value="RGS"/>
    <property type="match status" value="1"/>
</dbReference>
<dbReference type="InterPro" id="IPR013937">
    <property type="entry name" value="Sorting_nexin_C"/>
</dbReference>
<dbReference type="InterPro" id="IPR036305">
    <property type="entry name" value="RGS_sf"/>
</dbReference>
<dbReference type="InParanoid" id="A0A1Y2BFW9"/>
<dbReference type="SMART" id="SM00313">
    <property type="entry name" value="PXA"/>
    <property type="match status" value="1"/>
</dbReference>
<dbReference type="SUPFAM" id="SSF64268">
    <property type="entry name" value="PX domain"/>
    <property type="match status" value="1"/>
</dbReference>
<dbReference type="InterPro" id="IPR001683">
    <property type="entry name" value="PX_dom"/>
</dbReference>
<dbReference type="FunCoup" id="A0A1Y2BFW9">
    <property type="interactions" value="350"/>
</dbReference>
<proteinExistence type="inferred from homology"/>
<keyword evidence="3" id="KW-0472">Membrane</keyword>
<dbReference type="EMBL" id="MCFC01000005">
    <property type="protein sequence ID" value="ORY33714.1"/>
    <property type="molecule type" value="Genomic_DNA"/>
</dbReference>
<feature type="transmembrane region" description="Helical" evidence="3">
    <location>
        <begin position="75"/>
        <end position="93"/>
    </location>
</feature>
<dbReference type="GO" id="GO:0035091">
    <property type="term" value="F:phosphatidylinositol binding"/>
    <property type="evidence" value="ECO:0007669"/>
    <property type="project" value="InterPro"/>
</dbReference>
<evidence type="ECO:0000256" key="2">
    <source>
        <dbReference type="SAM" id="MobiDB-lite"/>
    </source>
</evidence>
<keyword evidence="3" id="KW-0812">Transmembrane</keyword>
<comment type="similarity">
    <text evidence="1">Belongs to the sorting nexin family.</text>
</comment>
<feature type="region of interest" description="Disordered" evidence="2">
    <location>
        <begin position="1215"/>
        <end position="1241"/>
    </location>
</feature>